<dbReference type="Proteomes" id="UP000814128">
    <property type="component" value="Unassembled WGS sequence"/>
</dbReference>
<dbReference type="EMBL" id="MU273627">
    <property type="protein sequence ID" value="KAI0030338.1"/>
    <property type="molecule type" value="Genomic_DNA"/>
</dbReference>
<evidence type="ECO:0000313" key="2">
    <source>
        <dbReference type="Proteomes" id="UP000814128"/>
    </source>
</evidence>
<organism evidence="1 2">
    <name type="scientific">Vararia minispora EC-137</name>
    <dbReference type="NCBI Taxonomy" id="1314806"/>
    <lineage>
        <taxon>Eukaryota</taxon>
        <taxon>Fungi</taxon>
        <taxon>Dikarya</taxon>
        <taxon>Basidiomycota</taxon>
        <taxon>Agaricomycotina</taxon>
        <taxon>Agaricomycetes</taxon>
        <taxon>Russulales</taxon>
        <taxon>Lachnocladiaceae</taxon>
        <taxon>Vararia</taxon>
    </lineage>
</organism>
<proteinExistence type="predicted"/>
<comment type="caution">
    <text evidence="1">The sequence shown here is derived from an EMBL/GenBank/DDBJ whole genome shotgun (WGS) entry which is preliminary data.</text>
</comment>
<keyword evidence="2" id="KW-1185">Reference proteome</keyword>
<sequence length="309" mass="34210">MQRAIVSYDDLVQPSGLPGYASTAGSQIPPFVSAPGPPTKKRQRRQRQQQRRNQNQQNGQYEQQWTPYHYQAQQAMHWDDPAASEQSISYDTNVGPAPPIEPETVEGDGGDGGEMSRILTHEEIWDDSALIEAWDSAMAEYEVYHGKDKPWKDRPVKKSPLWYNVPPAQSSAQSPAQKEPLKSAANGVEASGVDGEDSQPFDFATFVPDHDAALMVPQTTDAASASIPVPASFDLGAAGEWADRDEAFNRAMGAMYWAGYWTAVYHSHGQGYSEVQGKRKRELEDESGDEDECVNEEAGEEDDFVPTQR</sequence>
<gene>
    <name evidence="1" type="ORF">K488DRAFT_79697</name>
</gene>
<accession>A0ACB8QF66</accession>
<name>A0ACB8QF66_9AGAM</name>
<reference evidence="1" key="2">
    <citation type="journal article" date="2022" name="New Phytol.">
        <title>Evolutionary transition to the ectomycorrhizal habit in the genomes of a hyperdiverse lineage of mushroom-forming fungi.</title>
        <authorList>
            <person name="Looney B."/>
            <person name="Miyauchi S."/>
            <person name="Morin E."/>
            <person name="Drula E."/>
            <person name="Courty P.E."/>
            <person name="Kohler A."/>
            <person name="Kuo A."/>
            <person name="LaButti K."/>
            <person name="Pangilinan J."/>
            <person name="Lipzen A."/>
            <person name="Riley R."/>
            <person name="Andreopoulos W."/>
            <person name="He G."/>
            <person name="Johnson J."/>
            <person name="Nolan M."/>
            <person name="Tritt A."/>
            <person name="Barry K.W."/>
            <person name="Grigoriev I.V."/>
            <person name="Nagy L.G."/>
            <person name="Hibbett D."/>
            <person name="Henrissat B."/>
            <person name="Matheny P.B."/>
            <person name="Labbe J."/>
            <person name="Martin F.M."/>
        </authorList>
    </citation>
    <scope>NUCLEOTIDE SEQUENCE</scope>
    <source>
        <strain evidence="1">EC-137</strain>
    </source>
</reference>
<evidence type="ECO:0000313" key="1">
    <source>
        <dbReference type="EMBL" id="KAI0030338.1"/>
    </source>
</evidence>
<reference evidence="1" key="1">
    <citation type="submission" date="2021-02" db="EMBL/GenBank/DDBJ databases">
        <authorList>
            <consortium name="DOE Joint Genome Institute"/>
            <person name="Ahrendt S."/>
            <person name="Looney B.P."/>
            <person name="Miyauchi S."/>
            <person name="Morin E."/>
            <person name="Drula E."/>
            <person name="Courty P.E."/>
            <person name="Chicoki N."/>
            <person name="Fauchery L."/>
            <person name="Kohler A."/>
            <person name="Kuo A."/>
            <person name="Labutti K."/>
            <person name="Pangilinan J."/>
            <person name="Lipzen A."/>
            <person name="Riley R."/>
            <person name="Andreopoulos W."/>
            <person name="He G."/>
            <person name="Johnson J."/>
            <person name="Barry K.W."/>
            <person name="Grigoriev I.V."/>
            <person name="Nagy L."/>
            <person name="Hibbett D."/>
            <person name="Henrissat B."/>
            <person name="Matheny P.B."/>
            <person name="Labbe J."/>
            <person name="Martin F."/>
        </authorList>
    </citation>
    <scope>NUCLEOTIDE SEQUENCE</scope>
    <source>
        <strain evidence="1">EC-137</strain>
    </source>
</reference>
<protein>
    <submittedName>
        <fullName evidence="1">Uncharacterized protein</fullName>
    </submittedName>
</protein>